<keyword evidence="4" id="KW-0132">Cell division</keyword>
<dbReference type="InterPro" id="IPR007128">
    <property type="entry name" value="PMF1/Nnf1"/>
</dbReference>
<feature type="coiled-coil region" evidence="10">
    <location>
        <begin position="99"/>
        <end position="137"/>
    </location>
</feature>
<organism evidence="11 12">
    <name type="scientific">Ceratocystis fimbriata f. sp. platani</name>
    <dbReference type="NCBI Taxonomy" id="88771"/>
    <lineage>
        <taxon>Eukaryota</taxon>
        <taxon>Fungi</taxon>
        <taxon>Dikarya</taxon>
        <taxon>Ascomycota</taxon>
        <taxon>Pezizomycotina</taxon>
        <taxon>Sordariomycetes</taxon>
        <taxon>Hypocreomycetidae</taxon>
        <taxon>Microascales</taxon>
        <taxon>Ceratocystidaceae</taxon>
        <taxon>Ceratocystis</taxon>
    </lineage>
</organism>
<comment type="caution">
    <text evidence="11">The sequence shown here is derived from an EMBL/GenBank/DDBJ whole genome shotgun (WGS) entry which is preliminary data.</text>
</comment>
<evidence type="ECO:0000313" key="11">
    <source>
        <dbReference type="EMBL" id="KKF97105.1"/>
    </source>
</evidence>
<proteinExistence type="predicted"/>
<dbReference type="EMBL" id="LBBL01000018">
    <property type="protein sequence ID" value="KKF97105.1"/>
    <property type="molecule type" value="Genomic_DNA"/>
</dbReference>
<evidence type="ECO:0000256" key="7">
    <source>
        <dbReference type="ARBA" id="ARBA00023242"/>
    </source>
</evidence>
<dbReference type="GO" id="GO:0000444">
    <property type="term" value="C:MIS12/MIND type complex"/>
    <property type="evidence" value="ECO:0007669"/>
    <property type="project" value="InterPro"/>
</dbReference>
<evidence type="ECO:0000256" key="6">
    <source>
        <dbReference type="ARBA" id="ARBA00022838"/>
    </source>
</evidence>
<keyword evidence="3" id="KW-0158">Chromosome</keyword>
<dbReference type="GO" id="GO:0051301">
    <property type="term" value="P:cell division"/>
    <property type="evidence" value="ECO:0007669"/>
    <property type="project" value="UniProtKB-KW"/>
</dbReference>
<evidence type="ECO:0000256" key="3">
    <source>
        <dbReference type="ARBA" id="ARBA00022454"/>
    </source>
</evidence>
<dbReference type="GO" id="GO:0005634">
    <property type="term" value="C:nucleus"/>
    <property type="evidence" value="ECO:0007669"/>
    <property type="project" value="UniProtKB-SubCell"/>
</dbReference>
<evidence type="ECO:0000256" key="1">
    <source>
        <dbReference type="ARBA" id="ARBA00004123"/>
    </source>
</evidence>
<keyword evidence="6" id="KW-0995">Kinetochore</keyword>
<reference evidence="11 12" key="1">
    <citation type="submission" date="2015-04" db="EMBL/GenBank/DDBJ databases">
        <title>Genome sequence of Ceratocystis platani, a major pathogen of plane trees.</title>
        <authorList>
            <person name="Belbahri L."/>
        </authorList>
    </citation>
    <scope>NUCLEOTIDE SEQUENCE [LARGE SCALE GENOMIC DNA]</scope>
    <source>
        <strain evidence="11 12">CFO</strain>
    </source>
</reference>
<evidence type="ECO:0000256" key="4">
    <source>
        <dbReference type="ARBA" id="ARBA00022618"/>
    </source>
</evidence>
<evidence type="ECO:0000313" key="12">
    <source>
        <dbReference type="Proteomes" id="UP000034841"/>
    </source>
</evidence>
<sequence length="169" mass="18378">MAACYPTIAANAPNLLRDVRNTMVARLQERCHKEFDKIMASRQVVPKLNELENLVSEAASRRVVGDGVGESAQPPIPPHQLPAEAIVAAHISRPLAAQRSQLNARLQNSQALNERLYAEIEAQRSEIEGLLSVLERTLADVDGANSLLAGVVDEIAREARDVEVEITGV</sequence>
<dbReference type="AlphaFoldDB" id="A0A0F8B845"/>
<keyword evidence="10" id="KW-0175">Coiled coil</keyword>
<dbReference type="Proteomes" id="UP000034841">
    <property type="component" value="Unassembled WGS sequence"/>
</dbReference>
<comment type="subcellular location">
    <subcellularLocation>
        <location evidence="2">Chromosome</location>
        <location evidence="2">Centromere</location>
        <location evidence="2">Kinetochore</location>
    </subcellularLocation>
    <subcellularLocation>
        <location evidence="1">Nucleus</location>
    </subcellularLocation>
</comment>
<evidence type="ECO:0000256" key="2">
    <source>
        <dbReference type="ARBA" id="ARBA00004629"/>
    </source>
</evidence>
<dbReference type="GO" id="GO:0007059">
    <property type="term" value="P:chromosome segregation"/>
    <property type="evidence" value="ECO:0007669"/>
    <property type="project" value="TreeGrafter"/>
</dbReference>
<evidence type="ECO:0000256" key="10">
    <source>
        <dbReference type="SAM" id="Coils"/>
    </source>
</evidence>
<name>A0A0F8B845_CERFI</name>
<keyword evidence="5" id="KW-0498">Mitosis</keyword>
<evidence type="ECO:0000256" key="5">
    <source>
        <dbReference type="ARBA" id="ARBA00022776"/>
    </source>
</evidence>
<keyword evidence="9" id="KW-0137">Centromere</keyword>
<dbReference type="Pfam" id="PF03980">
    <property type="entry name" value="Nnf1"/>
    <property type="match status" value="1"/>
</dbReference>
<dbReference type="PANTHER" id="PTHR15459:SF3">
    <property type="entry name" value="POLYAMINE-MODULATED FACTOR 1"/>
    <property type="match status" value="1"/>
</dbReference>
<dbReference type="OrthoDB" id="18453at2759"/>
<dbReference type="PANTHER" id="PTHR15459">
    <property type="entry name" value="POLYAMINE-MODULATED FACTOR 1"/>
    <property type="match status" value="1"/>
</dbReference>
<accession>A0A0F8B845</accession>
<protein>
    <submittedName>
        <fullName evidence="11">Nnf1</fullName>
    </submittedName>
</protein>
<evidence type="ECO:0000256" key="9">
    <source>
        <dbReference type="ARBA" id="ARBA00023328"/>
    </source>
</evidence>
<keyword evidence="12" id="KW-1185">Reference proteome</keyword>
<gene>
    <name evidence="11" type="ORF">CFO_g554</name>
</gene>
<evidence type="ECO:0000256" key="8">
    <source>
        <dbReference type="ARBA" id="ARBA00023306"/>
    </source>
</evidence>
<keyword evidence="7" id="KW-0539">Nucleus</keyword>
<keyword evidence="8" id="KW-0131">Cell cycle</keyword>